<dbReference type="KEGG" id="pstg:E8M01_29675"/>
<dbReference type="EMBL" id="CP039690">
    <property type="protein sequence ID" value="QCI68031.1"/>
    <property type="molecule type" value="Genomic_DNA"/>
</dbReference>
<dbReference type="GO" id="GO:0032993">
    <property type="term" value="C:protein-DNA complex"/>
    <property type="evidence" value="ECO:0007669"/>
    <property type="project" value="TreeGrafter"/>
</dbReference>
<dbReference type="PANTHER" id="PTHR30346">
    <property type="entry name" value="TRANSCRIPTIONAL DUAL REGULATOR HCAR-RELATED"/>
    <property type="match status" value="1"/>
</dbReference>
<dbReference type="InterPro" id="IPR036388">
    <property type="entry name" value="WH-like_DNA-bd_sf"/>
</dbReference>
<dbReference type="SUPFAM" id="SSF53850">
    <property type="entry name" value="Periplasmic binding protein-like II"/>
    <property type="match status" value="1"/>
</dbReference>
<dbReference type="Proteomes" id="UP000298781">
    <property type="component" value="Chromosome"/>
</dbReference>
<dbReference type="OrthoDB" id="8679465at2"/>
<keyword evidence="2" id="KW-0805">Transcription regulation</keyword>
<evidence type="ECO:0000259" key="5">
    <source>
        <dbReference type="PROSITE" id="PS50931"/>
    </source>
</evidence>
<dbReference type="PANTHER" id="PTHR30346:SF28">
    <property type="entry name" value="HTH-TYPE TRANSCRIPTIONAL REGULATOR CYNR"/>
    <property type="match status" value="1"/>
</dbReference>
<accession>A0A4D7B4Z3</accession>
<dbReference type="PRINTS" id="PR00039">
    <property type="entry name" value="HTHLYSR"/>
</dbReference>
<dbReference type="GO" id="GO:0003677">
    <property type="term" value="F:DNA binding"/>
    <property type="evidence" value="ECO:0007669"/>
    <property type="project" value="UniProtKB-KW"/>
</dbReference>
<dbReference type="RefSeq" id="WP_136963451.1">
    <property type="nucleotide sequence ID" value="NZ_CP039690.1"/>
</dbReference>
<dbReference type="InterPro" id="IPR005119">
    <property type="entry name" value="LysR_subst-bd"/>
</dbReference>
<keyword evidence="7" id="KW-1185">Reference proteome</keyword>
<dbReference type="PROSITE" id="PS50931">
    <property type="entry name" value="HTH_LYSR"/>
    <property type="match status" value="1"/>
</dbReference>
<name>A0A4D7B4Z3_9HYPH</name>
<dbReference type="Gene3D" id="1.10.10.10">
    <property type="entry name" value="Winged helix-like DNA-binding domain superfamily/Winged helix DNA-binding domain"/>
    <property type="match status" value="1"/>
</dbReference>
<dbReference type="AlphaFoldDB" id="A0A4D7B4Z3"/>
<evidence type="ECO:0000256" key="4">
    <source>
        <dbReference type="ARBA" id="ARBA00023163"/>
    </source>
</evidence>
<keyword evidence="4" id="KW-0804">Transcription</keyword>
<dbReference type="InterPro" id="IPR000847">
    <property type="entry name" value="LysR_HTH_N"/>
</dbReference>
<evidence type="ECO:0000256" key="1">
    <source>
        <dbReference type="ARBA" id="ARBA00009437"/>
    </source>
</evidence>
<evidence type="ECO:0000313" key="6">
    <source>
        <dbReference type="EMBL" id="QCI68031.1"/>
    </source>
</evidence>
<dbReference type="Pfam" id="PF03466">
    <property type="entry name" value="LysR_substrate"/>
    <property type="match status" value="1"/>
</dbReference>
<feature type="domain" description="HTH lysR-type" evidence="5">
    <location>
        <begin position="1"/>
        <end position="60"/>
    </location>
</feature>
<dbReference type="SUPFAM" id="SSF46785">
    <property type="entry name" value="Winged helix' DNA-binding domain"/>
    <property type="match status" value="1"/>
</dbReference>
<reference evidence="6 7" key="1">
    <citation type="submission" date="2019-04" db="EMBL/GenBank/DDBJ databases">
        <title>Phreatobacter aquaticus sp. nov.</title>
        <authorList>
            <person name="Choi A."/>
        </authorList>
    </citation>
    <scope>NUCLEOTIDE SEQUENCE [LARGE SCALE GENOMIC DNA]</scope>
    <source>
        <strain evidence="6 7">KCTC 52518</strain>
    </source>
</reference>
<sequence length="285" mass="30670">MKIQHLRFFCAVVECRAVTAAAERLHVSQPAISAGLKALEQELGEPLFDRSGGKRRVIPTSRALRFYDDAKDILSRCDSARASFAAAPPPPALRVGVLRTLPCTAVAAVVAEAMGSSRPAWTVREGDAAEIARWLNQGRIDIAWTTVEHATATSEILWREPFAILVARQHRLALRPMPLTLADLSGEPFVLRTSCELRSGALQSSGLRFKVVARASRDDLALNLVAQGLGAIVAPRSFAGSDVVALVIDDLALARDIGLRWRSGLSETIIGAVRDMITLHGGPAL</sequence>
<proteinExistence type="inferred from homology"/>
<dbReference type="FunFam" id="1.10.10.10:FF:000001">
    <property type="entry name" value="LysR family transcriptional regulator"/>
    <property type="match status" value="1"/>
</dbReference>
<evidence type="ECO:0000256" key="2">
    <source>
        <dbReference type="ARBA" id="ARBA00023015"/>
    </source>
</evidence>
<gene>
    <name evidence="6" type="ORF">E8M01_29675</name>
</gene>
<dbReference type="Gene3D" id="3.40.190.290">
    <property type="match status" value="1"/>
</dbReference>
<dbReference type="Pfam" id="PF00126">
    <property type="entry name" value="HTH_1"/>
    <property type="match status" value="1"/>
</dbReference>
<dbReference type="InterPro" id="IPR036390">
    <property type="entry name" value="WH_DNA-bd_sf"/>
</dbReference>
<comment type="similarity">
    <text evidence="1">Belongs to the LysR transcriptional regulatory family.</text>
</comment>
<evidence type="ECO:0000313" key="7">
    <source>
        <dbReference type="Proteomes" id="UP000298781"/>
    </source>
</evidence>
<organism evidence="6 7">
    <name type="scientific">Phreatobacter stygius</name>
    <dbReference type="NCBI Taxonomy" id="1940610"/>
    <lineage>
        <taxon>Bacteria</taxon>
        <taxon>Pseudomonadati</taxon>
        <taxon>Pseudomonadota</taxon>
        <taxon>Alphaproteobacteria</taxon>
        <taxon>Hyphomicrobiales</taxon>
        <taxon>Phreatobacteraceae</taxon>
        <taxon>Phreatobacter</taxon>
    </lineage>
</organism>
<dbReference type="CDD" id="cd05466">
    <property type="entry name" value="PBP2_LTTR_substrate"/>
    <property type="match status" value="1"/>
</dbReference>
<dbReference type="GO" id="GO:0003700">
    <property type="term" value="F:DNA-binding transcription factor activity"/>
    <property type="evidence" value="ECO:0007669"/>
    <property type="project" value="InterPro"/>
</dbReference>
<protein>
    <submittedName>
        <fullName evidence="6">LysR family transcriptional regulator</fullName>
    </submittedName>
</protein>
<keyword evidence="3" id="KW-0238">DNA-binding</keyword>
<evidence type="ECO:0000256" key="3">
    <source>
        <dbReference type="ARBA" id="ARBA00023125"/>
    </source>
</evidence>